<name>A0A382EAX9_9ZZZZ</name>
<dbReference type="InterPro" id="IPR015943">
    <property type="entry name" value="WD40/YVTN_repeat-like_dom_sf"/>
</dbReference>
<dbReference type="InterPro" id="IPR050282">
    <property type="entry name" value="Cycloisomerase_2"/>
</dbReference>
<evidence type="ECO:0000256" key="1">
    <source>
        <dbReference type="ARBA" id="ARBA00005564"/>
    </source>
</evidence>
<dbReference type="InterPro" id="IPR019405">
    <property type="entry name" value="Lactonase_7-beta_prop"/>
</dbReference>
<organism evidence="2">
    <name type="scientific">marine metagenome</name>
    <dbReference type="NCBI Taxonomy" id="408172"/>
    <lineage>
        <taxon>unclassified sequences</taxon>
        <taxon>metagenomes</taxon>
        <taxon>ecological metagenomes</taxon>
    </lineage>
</organism>
<reference evidence="2" key="1">
    <citation type="submission" date="2018-05" db="EMBL/GenBank/DDBJ databases">
        <authorList>
            <person name="Lanie J.A."/>
            <person name="Ng W.-L."/>
            <person name="Kazmierczak K.M."/>
            <person name="Andrzejewski T.M."/>
            <person name="Davidsen T.M."/>
            <person name="Wayne K.J."/>
            <person name="Tettelin H."/>
            <person name="Glass J.I."/>
            <person name="Rusch D."/>
            <person name="Podicherti R."/>
            <person name="Tsui H.-C.T."/>
            <person name="Winkler M.E."/>
        </authorList>
    </citation>
    <scope>NUCLEOTIDE SEQUENCE</scope>
</reference>
<dbReference type="Pfam" id="PF10282">
    <property type="entry name" value="Lactonase"/>
    <property type="match status" value="1"/>
</dbReference>
<dbReference type="PANTHER" id="PTHR30344:SF1">
    <property type="entry name" value="6-PHOSPHOGLUCONOLACTONASE"/>
    <property type="match status" value="1"/>
</dbReference>
<dbReference type="GO" id="GO:0005829">
    <property type="term" value="C:cytosol"/>
    <property type="evidence" value="ECO:0007669"/>
    <property type="project" value="TreeGrafter"/>
</dbReference>
<proteinExistence type="inferred from homology"/>
<sequence>VKGHALAHSLIVSFLLIASLSTAVRAETFAYVSLDGENKIVVYSVDSTDGSLTRQSETKLDGSAGALCVSPSREFLFASVRSSGLLASFRIAPENGGITHINTAPAGVNPAFVSTDRRGRFLLTAYYTDGKITSHSIGVGGRISEKPVHELATADKAHAILTNRENRFVYVPHTGPNAIFQFQFDEDRGQFAPTQPPRVETGTGTGPRQLAFHPKLDVVYFDYEQGSAIAAFDLDRDSGRLRFRERLSTLPDSYQGSNSNARIEMTPNGRFLYVANRGHNSLAGFAANSRTGALKSLGQTPTEPIPRGFSIDPTGRFIYAAGQSSGKLAAFRIAPNTGTLARFATYDVGKRPWWVLVVDTMKLKAEGK</sequence>
<evidence type="ECO:0000313" key="2">
    <source>
        <dbReference type="EMBL" id="SVB47790.1"/>
    </source>
</evidence>
<dbReference type="AlphaFoldDB" id="A0A382EAX9"/>
<dbReference type="InterPro" id="IPR011048">
    <property type="entry name" value="Haem_d1_sf"/>
</dbReference>
<gene>
    <name evidence="2" type="ORF">METZ01_LOCUS200644</name>
</gene>
<dbReference type="PANTHER" id="PTHR30344">
    <property type="entry name" value="6-PHOSPHOGLUCONOLACTONASE-RELATED"/>
    <property type="match status" value="1"/>
</dbReference>
<accession>A0A382EAX9</accession>
<evidence type="ECO:0008006" key="3">
    <source>
        <dbReference type="Google" id="ProtNLM"/>
    </source>
</evidence>
<feature type="non-terminal residue" evidence="2">
    <location>
        <position position="1"/>
    </location>
</feature>
<comment type="similarity">
    <text evidence="1">Belongs to the cycloisomerase 2 family.</text>
</comment>
<dbReference type="GO" id="GO:0017057">
    <property type="term" value="F:6-phosphogluconolactonase activity"/>
    <property type="evidence" value="ECO:0007669"/>
    <property type="project" value="TreeGrafter"/>
</dbReference>
<dbReference type="SUPFAM" id="SSF51004">
    <property type="entry name" value="C-terminal (heme d1) domain of cytochrome cd1-nitrite reductase"/>
    <property type="match status" value="1"/>
</dbReference>
<protein>
    <recommendedName>
        <fullName evidence="3">6-phosphogluconolactonase</fullName>
    </recommendedName>
</protein>
<dbReference type="Gene3D" id="2.130.10.10">
    <property type="entry name" value="YVTN repeat-like/Quinoprotein amine dehydrogenase"/>
    <property type="match status" value="1"/>
</dbReference>
<dbReference type="EMBL" id="UINC01043573">
    <property type="protein sequence ID" value="SVB47790.1"/>
    <property type="molecule type" value="Genomic_DNA"/>
</dbReference>